<dbReference type="STRING" id="1427503.HE1_00507"/>
<dbReference type="Pfam" id="PF13500">
    <property type="entry name" value="AAA_26"/>
    <property type="match status" value="1"/>
</dbReference>
<keyword evidence="3" id="KW-1185">Reference proteome</keyword>
<dbReference type="Proteomes" id="UP000024842">
    <property type="component" value="Unassembled WGS sequence"/>
</dbReference>
<protein>
    <submittedName>
        <fullName evidence="2">ATP-dependent dethiobiotin synthetase BioD</fullName>
    </submittedName>
</protein>
<dbReference type="InterPro" id="IPR004472">
    <property type="entry name" value="DTB_synth_BioD"/>
</dbReference>
<comment type="caution">
    <text evidence="2">The sequence shown here is derived from an EMBL/GenBank/DDBJ whole genome shotgun (WGS) entry which is preliminary data.</text>
</comment>
<dbReference type="InterPro" id="IPR027417">
    <property type="entry name" value="P-loop_NTPase"/>
</dbReference>
<dbReference type="PANTHER" id="PTHR43210:SF5">
    <property type="entry name" value="DETHIOBIOTIN SYNTHETASE"/>
    <property type="match status" value="1"/>
</dbReference>
<dbReference type="GO" id="GO:0005524">
    <property type="term" value="F:ATP binding"/>
    <property type="evidence" value="ECO:0007669"/>
    <property type="project" value="InterPro"/>
</dbReference>
<sequence length="88" mass="10004">MKIFVSGTSTNVGKTLISSWIITHTGFSYFKPIQTGKKENNDSQKVQCFCDVKIYPEIYSYSEPLSPHLAASIENDRIDKKNLFTPKK</sequence>
<keyword evidence="1" id="KW-0093">Biotin biosynthesis</keyword>
<dbReference type="GO" id="GO:0005829">
    <property type="term" value="C:cytosol"/>
    <property type="evidence" value="ECO:0007669"/>
    <property type="project" value="TreeGrafter"/>
</dbReference>
<evidence type="ECO:0000313" key="3">
    <source>
        <dbReference type="Proteomes" id="UP000024842"/>
    </source>
</evidence>
<gene>
    <name evidence="2" type="ORF">HE1_00507</name>
</gene>
<name>A0A023DZ96_9PROT</name>
<evidence type="ECO:0000256" key="1">
    <source>
        <dbReference type="ARBA" id="ARBA00022756"/>
    </source>
</evidence>
<proteinExistence type="predicted"/>
<dbReference type="SUPFAM" id="SSF52540">
    <property type="entry name" value="P-loop containing nucleoside triphosphate hydrolases"/>
    <property type="match status" value="1"/>
</dbReference>
<dbReference type="Gene3D" id="3.40.50.300">
    <property type="entry name" value="P-loop containing nucleotide triphosphate hydrolases"/>
    <property type="match status" value="1"/>
</dbReference>
<reference evidence="2 3" key="1">
    <citation type="journal article" date="2014" name="FEMS Microbiol. Lett.">
        <title>Draft genome sequences of three Holospora species (Holospora obtusa, Holospora undulata, and Holospora elegans), endonuclear symbiotic bacteria of the ciliate Paramecium caudatum.</title>
        <authorList>
            <person name="Dohra H."/>
            <person name="Tanaka K."/>
            <person name="Suzuki T."/>
            <person name="Fujishima M."/>
            <person name="Suzuki H."/>
        </authorList>
    </citation>
    <scope>NUCLEOTIDE SEQUENCE [LARGE SCALE GENOMIC DNA]</scope>
    <source>
        <strain evidence="2 3">E1</strain>
    </source>
</reference>
<dbReference type="AlphaFoldDB" id="A0A023DZ96"/>
<evidence type="ECO:0000313" key="2">
    <source>
        <dbReference type="EMBL" id="GAJ46182.1"/>
    </source>
</evidence>
<accession>A0A023DZ96</accession>
<dbReference type="GO" id="GO:0004141">
    <property type="term" value="F:dethiobiotin synthase activity"/>
    <property type="evidence" value="ECO:0007669"/>
    <property type="project" value="InterPro"/>
</dbReference>
<dbReference type="CDD" id="cd03109">
    <property type="entry name" value="DTBS"/>
    <property type="match status" value="1"/>
</dbReference>
<dbReference type="EMBL" id="BAUP01000068">
    <property type="protein sequence ID" value="GAJ46182.1"/>
    <property type="molecule type" value="Genomic_DNA"/>
</dbReference>
<dbReference type="GO" id="GO:0009102">
    <property type="term" value="P:biotin biosynthetic process"/>
    <property type="evidence" value="ECO:0007669"/>
    <property type="project" value="UniProtKB-UniPathway"/>
</dbReference>
<organism evidence="2 3">
    <name type="scientific">Holospora elegans E1</name>
    <dbReference type="NCBI Taxonomy" id="1427503"/>
    <lineage>
        <taxon>Bacteria</taxon>
        <taxon>Pseudomonadati</taxon>
        <taxon>Pseudomonadota</taxon>
        <taxon>Alphaproteobacteria</taxon>
        <taxon>Holosporales</taxon>
        <taxon>Holosporaceae</taxon>
        <taxon>Holospora</taxon>
    </lineage>
</organism>
<dbReference type="PANTHER" id="PTHR43210">
    <property type="entry name" value="DETHIOBIOTIN SYNTHETASE"/>
    <property type="match status" value="1"/>
</dbReference>
<dbReference type="GO" id="GO:0000287">
    <property type="term" value="F:magnesium ion binding"/>
    <property type="evidence" value="ECO:0007669"/>
    <property type="project" value="InterPro"/>
</dbReference>
<dbReference type="UniPathway" id="UPA00078"/>